<protein>
    <submittedName>
        <fullName evidence="2">Helix-turn-helix domain-containing protein</fullName>
    </submittedName>
</protein>
<comment type="caution">
    <text evidence="2">The sequence shown here is derived from an EMBL/GenBank/DDBJ whole genome shotgun (WGS) entry which is preliminary data.</text>
</comment>
<dbReference type="InterPro" id="IPR001387">
    <property type="entry name" value="Cro/C1-type_HTH"/>
</dbReference>
<reference evidence="2" key="1">
    <citation type="submission" date="2022-08" db="EMBL/GenBank/DDBJ databases">
        <authorList>
            <person name="Tistechok S."/>
            <person name="Samborskyy M."/>
            <person name="Roman I."/>
        </authorList>
    </citation>
    <scope>NUCLEOTIDE SEQUENCE</scope>
    <source>
        <strain evidence="2">DSM 103496</strain>
    </source>
</reference>
<evidence type="ECO:0000313" key="3">
    <source>
        <dbReference type="Proteomes" id="UP001141259"/>
    </source>
</evidence>
<dbReference type="Gene3D" id="1.10.260.40">
    <property type="entry name" value="lambda repressor-like DNA-binding domains"/>
    <property type="match status" value="1"/>
</dbReference>
<dbReference type="GO" id="GO:0006352">
    <property type="term" value="P:DNA-templated transcription initiation"/>
    <property type="evidence" value="ECO:0007669"/>
    <property type="project" value="InterPro"/>
</dbReference>
<dbReference type="PROSITE" id="PS00716">
    <property type="entry name" value="SIGMA70_2"/>
    <property type="match status" value="1"/>
</dbReference>
<dbReference type="SUPFAM" id="SSF47413">
    <property type="entry name" value="lambda repressor-like DNA-binding domains"/>
    <property type="match status" value="1"/>
</dbReference>
<dbReference type="SMART" id="SM00530">
    <property type="entry name" value="HTH_XRE"/>
    <property type="match status" value="1"/>
</dbReference>
<evidence type="ECO:0000313" key="2">
    <source>
        <dbReference type="EMBL" id="MCS7482181.1"/>
    </source>
</evidence>
<dbReference type="CDD" id="cd00093">
    <property type="entry name" value="HTH_XRE"/>
    <property type="match status" value="1"/>
</dbReference>
<dbReference type="PROSITE" id="PS50943">
    <property type="entry name" value="HTH_CROC1"/>
    <property type="match status" value="1"/>
</dbReference>
<dbReference type="AlphaFoldDB" id="A0A9X2VSS3"/>
<dbReference type="GO" id="GO:0003700">
    <property type="term" value="F:DNA-binding transcription factor activity"/>
    <property type="evidence" value="ECO:0007669"/>
    <property type="project" value="InterPro"/>
</dbReference>
<organism evidence="2 3">
    <name type="scientific">Umezawaea endophytica</name>
    <dbReference type="NCBI Taxonomy" id="1654476"/>
    <lineage>
        <taxon>Bacteria</taxon>
        <taxon>Bacillati</taxon>
        <taxon>Actinomycetota</taxon>
        <taxon>Actinomycetes</taxon>
        <taxon>Pseudonocardiales</taxon>
        <taxon>Pseudonocardiaceae</taxon>
        <taxon>Umezawaea</taxon>
    </lineage>
</organism>
<proteinExistence type="predicted"/>
<dbReference type="RefSeq" id="WP_259627657.1">
    <property type="nucleotide sequence ID" value="NZ_JANYMP010000022.1"/>
</dbReference>
<dbReference type="InterPro" id="IPR010982">
    <property type="entry name" value="Lambda_DNA-bd_dom_sf"/>
</dbReference>
<keyword evidence="3" id="KW-1185">Reference proteome</keyword>
<dbReference type="GO" id="GO:0003677">
    <property type="term" value="F:DNA binding"/>
    <property type="evidence" value="ECO:0007669"/>
    <property type="project" value="InterPro"/>
</dbReference>
<dbReference type="InterPro" id="IPR000943">
    <property type="entry name" value="RNA_pol_sigma70"/>
</dbReference>
<dbReference type="Proteomes" id="UP001141259">
    <property type="component" value="Unassembled WGS sequence"/>
</dbReference>
<sequence>MGRSWREVKAEKERLDVGAGRDVVEVRAAARARTHAYVVGFRLSVLRERAGVTQTELAVRMGVSQPRISQLEKGELGALEVDTVDRYVAALGGRLKIVADFDDHEVTVSSSEVDGLRV</sequence>
<dbReference type="Pfam" id="PF13560">
    <property type="entry name" value="HTH_31"/>
    <property type="match status" value="1"/>
</dbReference>
<feature type="domain" description="HTH cro/C1-type" evidence="1">
    <location>
        <begin position="43"/>
        <end position="98"/>
    </location>
</feature>
<evidence type="ECO:0000259" key="1">
    <source>
        <dbReference type="PROSITE" id="PS50943"/>
    </source>
</evidence>
<gene>
    <name evidence="2" type="ORF">NZH93_35490</name>
</gene>
<accession>A0A9X2VSS3</accession>
<name>A0A9X2VSS3_9PSEU</name>
<dbReference type="EMBL" id="JANYMP010000022">
    <property type="protein sequence ID" value="MCS7482181.1"/>
    <property type="molecule type" value="Genomic_DNA"/>
</dbReference>